<dbReference type="SUPFAM" id="SSF54171">
    <property type="entry name" value="DNA-binding domain"/>
    <property type="match status" value="1"/>
</dbReference>
<evidence type="ECO:0000256" key="6">
    <source>
        <dbReference type="SAM" id="MobiDB-lite"/>
    </source>
</evidence>
<feature type="region of interest" description="Disordered" evidence="6">
    <location>
        <begin position="315"/>
        <end position="334"/>
    </location>
</feature>
<evidence type="ECO:0000256" key="5">
    <source>
        <dbReference type="ARBA" id="ARBA00023242"/>
    </source>
</evidence>
<keyword evidence="3" id="KW-0238">DNA-binding</keyword>
<dbReference type="PANTHER" id="PTHR31190:SF421">
    <property type="entry name" value="ETHYLENE-RESPONSIVE TRANSCRIPTION FACTOR ERF110"/>
    <property type="match status" value="1"/>
</dbReference>
<dbReference type="Pfam" id="PF00847">
    <property type="entry name" value="AP2"/>
    <property type="match status" value="1"/>
</dbReference>
<feature type="region of interest" description="Disordered" evidence="6">
    <location>
        <begin position="104"/>
        <end position="127"/>
    </location>
</feature>
<dbReference type="GO" id="GO:0003700">
    <property type="term" value="F:DNA-binding transcription factor activity"/>
    <property type="evidence" value="ECO:0007669"/>
    <property type="project" value="InterPro"/>
</dbReference>
<evidence type="ECO:0000256" key="2">
    <source>
        <dbReference type="ARBA" id="ARBA00023015"/>
    </source>
</evidence>
<evidence type="ECO:0000259" key="7">
    <source>
        <dbReference type="PROSITE" id="PS51032"/>
    </source>
</evidence>
<dbReference type="AlphaFoldDB" id="A0AAQ3KSK3"/>
<dbReference type="PROSITE" id="PS51032">
    <property type="entry name" value="AP2_ERF"/>
    <property type="match status" value="1"/>
</dbReference>
<feature type="region of interest" description="Disordered" evidence="6">
    <location>
        <begin position="63"/>
        <end position="82"/>
    </location>
</feature>
<dbReference type="Gene3D" id="3.30.730.10">
    <property type="entry name" value="AP2/ERF domain"/>
    <property type="match status" value="1"/>
</dbReference>
<feature type="compositionally biased region" description="Polar residues" evidence="6">
    <location>
        <begin position="218"/>
        <end position="231"/>
    </location>
</feature>
<feature type="domain" description="AP2/ERF" evidence="7">
    <location>
        <begin position="138"/>
        <end position="195"/>
    </location>
</feature>
<dbReference type="GO" id="GO:0003677">
    <property type="term" value="F:DNA binding"/>
    <property type="evidence" value="ECO:0007669"/>
    <property type="project" value="UniProtKB-KW"/>
</dbReference>
<evidence type="ECO:0000256" key="4">
    <source>
        <dbReference type="ARBA" id="ARBA00023163"/>
    </source>
</evidence>
<evidence type="ECO:0000313" key="9">
    <source>
        <dbReference type="Proteomes" id="UP001327560"/>
    </source>
</evidence>
<dbReference type="FunFam" id="3.30.730.10:FF:000001">
    <property type="entry name" value="Ethylene-responsive transcription factor 2"/>
    <property type="match status" value="1"/>
</dbReference>
<evidence type="ECO:0000256" key="3">
    <source>
        <dbReference type="ARBA" id="ARBA00023125"/>
    </source>
</evidence>
<accession>A0AAQ3KSK3</accession>
<gene>
    <name evidence="8" type="ORF">Cni_G19939</name>
</gene>
<sequence length="334" mass="35371">MCFTVANLPLDSVEPDAAGGADEQLRLVPADAPMSLNSTFVEQERSVMVAALARVVAGDQGGAARWSPSWGGSGGVSGQKRGRESFAQGEMPEFYINFGDLRSSPGATSSSPAEQTPATAEAAAGSAMGGIERGGRRRYRGVRQRPWGKWAAEIRDPHKAARVWLGTFDTAEAAARAYDDAALRFRGNRAKLNFPEDARLRHTPPASSSADAPPPSRTPESTAPASLLESQPFTGVAGDYSEYSRLLRVEGDHERMPLLEQMVYSKSSAAAAPVNGSNSMNSLSASSSSSFAAAVAPPPFFPLLYPSDFGQEIDSFQLPPWTESSHHPPSPSSG</sequence>
<keyword evidence="2" id="KW-0805">Transcription regulation</keyword>
<dbReference type="PRINTS" id="PR00367">
    <property type="entry name" value="ETHRSPELEMNT"/>
</dbReference>
<dbReference type="PANTHER" id="PTHR31190">
    <property type="entry name" value="DNA-BINDING DOMAIN"/>
    <property type="match status" value="1"/>
</dbReference>
<dbReference type="CDD" id="cd00018">
    <property type="entry name" value="AP2"/>
    <property type="match status" value="1"/>
</dbReference>
<protein>
    <submittedName>
        <fullName evidence="8">Ethylene-responsive transcription factor</fullName>
    </submittedName>
</protein>
<dbReference type="InterPro" id="IPR044808">
    <property type="entry name" value="ERF_plant"/>
</dbReference>
<dbReference type="GO" id="GO:0005634">
    <property type="term" value="C:nucleus"/>
    <property type="evidence" value="ECO:0007669"/>
    <property type="project" value="UniProtKB-SubCell"/>
</dbReference>
<organism evidence="8 9">
    <name type="scientific">Canna indica</name>
    <name type="common">Indian-shot</name>
    <dbReference type="NCBI Taxonomy" id="4628"/>
    <lineage>
        <taxon>Eukaryota</taxon>
        <taxon>Viridiplantae</taxon>
        <taxon>Streptophyta</taxon>
        <taxon>Embryophyta</taxon>
        <taxon>Tracheophyta</taxon>
        <taxon>Spermatophyta</taxon>
        <taxon>Magnoliopsida</taxon>
        <taxon>Liliopsida</taxon>
        <taxon>Zingiberales</taxon>
        <taxon>Cannaceae</taxon>
        <taxon>Canna</taxon>
    </lineage>
</organism>
<keyword evidence="5" id="KW-0539">Nucleus</keyword>
<comment type="subcellular location">
    <subcellularLocation>
        <location evidence="1">Nucleus</location>
    </subcellularLocation>
</comment>
<reference evidence="8 9" key="1">
    <citation type="submission" date="2023-10" db="EMBL/GenBank/DDBJ databases">
        <title>Chromosome-scale genome assembly provides insights into flower coloration mechanisms of Canna indica.</title>
        <authorList>
            <person name="Li C."/>
        </authorList>
    </citation>
    <scope>NUCLEOTIDE SEQUENCE [LARGE SCALE GENOMIC DNA]</scope>
    <source>
        <tissue evidence="8">Flower</tissue>
    </source>
</reference>
<feature type="compositionally biased region" description="Low complexity" evidence="6">
    <location>
        <begin position="111"/>
        <end position="126"/>
    </location>
</feature>
<proteinExistence type="predicted"/>
<dbReference type="InterPro" id="IPR036955">
    <property type="entry name" value="AP2/ERF_dom_sf"/>
</dbReference>
<evidence type="ECO:0000313" key="8">
    <source>
        <dbReference type="EMBL" id="WOL11177.1"/>
    </source>
</evidence>
<name>A0AAQ3KSK3_9LILI</name>
<dbReference type="GO" id="GO:0009873">
    <property type="term" value="P:ethylene-activated signaling pathway"/>
    <property type="evidence" value="ECO:0007669"/>
    <property type="project" value="InterPro"/>
</dbReference>
<keyword evidence="9" id="KW-1185">Reference proteome</keyword>
<dbReference type="EMBL" id="CP136895">
    <property type="protein sequence ID" value="WOL11177.1"/>
    <property type="molecule type" value="Genomic_DNA"/>
</dbReference>
<dbReference type="InterPro" id="IPR001471">
    <property type="entry name" value="AP2/ERF_dom"/>
</dbReference>
<dbReference type="InterPro" id="IPR016177">
    <property type="entry name" value="DNA-bd_dom_sf"/>
</dbReference>
<dbReference type="SMART" id="SM00380">
    <property type="entry name" value="AP2"/>
    <property type="match status" value="1"/>
</dbReference>
<dbReference type="Proteomes" id="UP001327560">
    <property type="component" value="Chromosome 6"/>
</dbReference>
<feature type="region of interest" description="Disordered" evidence="6">
    <location>
        <begin position="194"/>
        <end position="231"/>
    </location>
</feature>
<keyword evidence="4" id="KW-0804">Transcription</keyword>
<evidence type="ECO:0000256" key="1">
    <source>
        <dbReference type="ARBA" id="ARBA00004123"/>
    </source>
</evidence>